<name>A0A133KG13_HEYCO</name>
<protein>
    <submittedName>
        <fullName evidence="1">Uncharacterized protein</fullName>
    </submittedName>
</protein>
<organism evidence="1 2">
    <name type="scientific">Heyndrickxia coagulans</name>
    <name type="common">Weizmannia coagulans</name>
    <dbReference type="NCBI Taxonomy" id="1398"/>
    <lineage>
        <taxon>Bacteria</taxon>
        <taxon>Bacillati</taxon>
        <taxon>Bacillota</taxon>
        <taxon>Bacilli</taxon>
        <taxon>Bacillales</taxon>
        <taxon>Bacillaceae</taxon>
        <taxon>Heyndrickxia</taxon>
    </lineage>
</organism>
<reference evidence="2" key="1">
    <citation type="submission" date="2016-01" db="EMBL/GenBank/DDBJ databases">
        <authorList>
            <person name="Mitreva M."/>
            <person name="Pepin K.H."/>
            <person name="Mihindukulasuriya K.A."/>
            <person name="Fulton R."/>
            <person name="Fronick C."/>
            <person name="O'Laughlin M."/>
            <person name="Miner T."/>
            <person name="Herter B."/>
            <person name="Rosa B.A."/>
            <person name="Cordes M."/>
            <person name="Tomlinson C."/>
            <person name="Wollam A."/>
            <person name="Palsikar V.B."/>
            <person name="Mardis E.R."/>
            <person name="Wilson R.K."/>
        </authorList>
    </citation>
    <scope>NUCLEOTIDE SEQUENCE [LARGE SCALE GENOMIC DNA]</scope>
    <source>
        <strain evidence="2">GED7749B</strain>
    </source>
</reference>
<evidence type="ECO:0000313" key="1">
    <source>
        <dbReference type="EMBL" id="KWZ78465.1"/>
    </source>
</evidence>
<accession>A0A133KG13</accession>
<gene>
    <name evidence="1" type="ORF">HMPREF3213_02968</name>
</gene>
<evidence type="ECO:0000313" key="2">
    <source>
        <dbReference type="Proteomes" id="UP000070376"/>
    </source>
</evidence>
<dbReference type="EMBL" id="LRPN01000142">
    <property type="protein sequence ID" value="KWZ78465.1"/>
    <property type="molecule type" value="Genomic_DNA"/>
</dbReference>
<dbReference type="AlphaFoldDB" id="A0A133KG13"/>
<dbReference type="Proteomes" id="UP000070376">
    <property type="component" value="Unassembled WGS sequence"/>
</dbReference>
<proteinExistence type="predicted"/>
<comment type="caution">
    <text evidence="1">The sequence shown here is derived from an EMBL/GenBank/DDBJ whole genome shotgun (WGS) entry which is preliminary data.</text>
</comment>
<dbReference type="PATRIC" id="fig|1398.22.peg.2972"/>
<sequence>MLRLFFSTTKITTPPAPRLKPGHLIFVGYYSHFITWDLPLETAATAIRKNKRLQSSFSF</sequence>